<organism evidence="5 6">
    <name type="scientific">Pseudoxanthomonas broegbernensis</name>
    <dbReference type="NCBI Taxonomy" id="83619"/>
    <lineage>
        <taxon>Bacteria</taxon>
        <taxon>Pseudomonadati</taxon>
        <taxon>Pseudomonadota</taxon>
        <taxon>Gammaproteobacteria</taxon>
        <taxon>Lysobacterales</taxon>
        <taxon>Lysobacteraceae</taxon>
        <taxon>Pseudoxanthomonas</taxon>
    </lineage>
</organism>
<dbReference type="GO" id="GO:0005524">
    <property type="term" value="F:ATP binding"/>
    <property type="evidence" value="ECO:0007669"/>
    <property type="project" value="UniProtKB-KW"/>
</dbReference>
<dbReference type="Proteomes" id="UP000462066">
    <property type="component" value="Unassembled WGS sequence"/>
</dbReference>
<dbReference type="AlphaFoldDB" id="A0A7V8GM85"/>
<evidence type="ECO:0000256" key="2">
    <source>
        <dbReference type="ARBA" id="ARBA00022777"/>
    </source>
</evidence>
<dbReference type="PANTHER" id="PTHR24421">
    <property type="entry name" value="NITRATE/NITRITE SENSOR PROTEIN NARX-RELATED"/>
    <property type="match status" value="1"/>
</dbReference>
<comment type="caution">
    <text evidence="5">The sequence shown here is derived from an EMBL/GenBank/DDBJ whole genome shotgun (WGS) entry which is preliminary data.</text>
</comment>
<evidence type="ECO:0000256" key="3">
    <source>
        <dbReference type="ARBA" id="ARBA00023012"/>
    </source>
</evidence>
<dbReference type="InterPro" id="IPR036890">
    <property type="entry name" value="HATPase_C_sf"/>
</dbReference>
<feature type="domain" description="Histidine kinase/HSP90-like ATPase" evidence="4">
    <location>
        <begin position="126"/>
        <end position="217"/>
    </location>
</feature>
<name>A0A7V8GM85_9GAMM</name>
<dbReference type="RefSeq" id="WP_162311123.1">
    <property type="nucleotide sequence ID" value="NZ_JACHGU010000001.1"/>
</dbReference>
<keyword evidence="6" id="KW-1185">Reference proteome</keyword>
<dbReference type="SUPFAM" id="SSF55874">
    <property type="entry name" value="ATPase domain of HSP90 chaperone/DNA topoisomerase II/histidine kinase"/>
    <property type="match status" value="1"/>
</dbReference>
<evidence type="ECO:0000313" key="6">
    <source>
        <dbReference type="Proteomes" id="UP000462066"/>
    </source>
</evidence>
<protein>
    <submittedName>
        <fullName evidence="5">ATP-binding protein</fullName>
    </submittedName>
</protein>
<sequence>MKRWLQRLRPPRPAASEAHLADLQRQLDIARAVEAERRRIHDDLHDDVGSQLLTLLHRVPPAEQQRVREILQDLRAILARERGVEGTLLEVLAQLREEAEQRLQTRGIDLDWQQADELPDPALDPAQAMHLFRIGRESITNALRHAHPHALRVVVDVAGDQLVFEVTDDGRFDPARIGHGRGTRSMQARASQLHGDISWQAGTLGGTKVRLRFPLPGGDTPASTGWANAAAPGNIAQ</sequence>
<evidence type="ECO:0000256" key="1">
    <source>
        <dbReference type="ARBA" id="ARBA00022679"/>
    </source>
</evidence>
<dbReference type="GO" id="GO:0000160">
    <property type="term" value="P:phosphorelay signal transduction system"/>
    <property type="evidence" value="ECO:0007669"/>
    <property type="project" value="UniProtKB-KW"/>
</dbReference>
<dbReference type="InterPro" id="IPR003594">
    <property type="entry name" value="HATPase_dom"/>
</dbReference>
<dbReference type="CDD" id="cd16917">
    <property type="entry name" value="HATPase_UhpB-NarQ-NarX-like"/>
    <property type="match status" value="1"/>
</dbReference>
<keyword evidence="1" id="KW-0808">Transferase</keyword>
<proteinExistence type="predicted"/>
<keyword evidence="5" id="KW-0067">ATP-binding</keyword>
<gene>
    <name evidence="5" type="ORF">B1992_08860</name>
</gene>
<evidence type="ECO:0000259" key="4">
    <source>
        <dbReference type="SMART" id="SM00387"/>
    </source>
</evidence>
<keyword evidence="5" id="KW-0547">Nucleotide-binding</keyword>
<dbReference type="GO" id="GO:0016301">
    <property type="term" value="F:kinase activity"/>
    <property type="evidence" value="ECO:0007669"/>
    <property type="project" value="UniProtKB-KW"/>
</dbReference>
<dbReference type="SMART" id="SM00387">
    <property type="entry name" value="HATPase_c"/>
    <property type="match status" value="1"/>
</dbReference>
<keyword evidence="2" id="KW-0418">Kinase</keyword>
<dbReference type="Pfam" id="PF02518">
    <property type="entry name" value="HATPase_c"/>
    <property type="match status" value="1"/>
</dbReference>
<dbReference type="Gene3D" id="3.30.565.10">
    <property type="entry name" value="Histidine kinase-like ATPase, C-terminal domain"/>
    <property type="match status" value="1"/>
</dbReference>
<dbReference type="PANTHER" id="PTHR24421:SF58">
    <property type="entry name" value="SIGNAL TRANSDUCTION HISTIDINE-PROTEIN KINASE_PHOSPHATASE UHPB"/>
    <property type="match status" value="1"/>
</dbReference>
<accession>A0A7V8GM85</accession>
<dbReference type="InterPro" id="IPR050482">
    <property type="entry name" value="Sensor_HK_TwoCompSys"/>
</dbReference>
<evidence type="ECO:0000313" key="5">
    <source>
        <dbReference type="EMBL" id="KAF1686323.1"/>
    </source>
</evidence>
<keyword evidence="3" id="KW-0902">Two-component regulatory system</keyword>
<reference evidence="5 6" key="1">
    <citation type="submission" date="2017-10" db="EMBL/GenBank/DDBJ databases">
        <title>Whole genome sequencing of Pseudoxanthomonas broegbernensis DSM 12573(T).</title>
        <authorList>
            <person name="Kumar S."/>
            <person name="Bansal K."/>
            <person name="Kaur A."/>
            <person name="Patil P."/>
            <person name="Sharma S."/>
            <person name="Patil P.B."/>
        </authorList>
    </citation>
    <scope>NUCLEOTIDE SEQUENCE [LARGE SCALE GENOMIC DNA]</scope>
    <source>
        <strain evidence="5 6">DSM 12573</strain>
    </source>
</reference>
<dbReference type="EMBL" id="MWIP01000007">
    <property type="protein sequence ID" value="KAF1686323.1"/>
    <property type="molecule type" value="Genomic_DNA"/>
</dbReference>